<dbReference type="PANTHER" id="PTHR36116:SF1">
    <property type="entry name" value="UPF0060 MEMBRANE PROTEIN YNFA"/>
    <property type="match status" value="1"/>
</dbReference>
<dbReference type="EMBL" id="RSCM01000013">
    <property type="protein sequence ID" value="RUS94548.1"/>
    <property type="molecule type" value="Genomic_DNA"/>
</dbReference>
<accession>A0A433UL22</accession>
<keyword evidence="3 5" id="KW-1133">Transmembrane helix</keyword>
<evidence type="ECO:0000256" key="5">
    <source>
        <dbReference type="HAMAP-Rule" id="MF_00010"/>
    </source>
</evidence>
<keyword evidence="7" id="KW-1185">Reference proteome</keyword>
<evidence type="ECO:0000256" key="4">
    <source>
        <dbReference type="ARBA" id="ARBA00023136"/>
    </source>
</evidence>
<comment type="subcellular location">
    <subcellularLocation>
        <location evidence="5">Cell membrane</location>
        <topology evidence="5">Multi-pass membrane protein</topology>
    </subcellularLocation>
</comment>
<proteinExistence type="inferred from homology"/>
<feature type="transmembrane region" description="Helical" evidence="5">
    <location>
        <begin position="35"/>
        <end position="54"/>
    </location>
</feature>
<dbReference type="InterPro" id="IPR003844">
    <property type="entry name" value="UPF0060"/>
</dbReference>
<dbReference type="HAMAP" id="MF_00010">
    <property type="entry name" value="UPF0060"/>
    <property type="match status" value="1"/>
</dbReference>
<evidence type="ECO:0000313" key="6">
    <source>
        <dbReference type="EMBL" id="RUS94548.1"/>
    </source>
</evidence>
<organism evidence="6 7">
    <name type="scientific">Trichormus variabilis SAG 1403-4b</name>
    <dbReference type="NCBI Taxonomy" id="447716"/>
    <lineage>
        <taxon>Bacteria</taxon>
        <taxon>Bacillati</taxon>
        <taxon>Cyanobacteriota</taxon>
        <taxon>Cyanophyceae</taxon>
        <taxon>Nostocales</taxon>
        <taxon>Nostocaceae</taxon>
        <taxon>Trichormus</taxon>
    </lineage>
</organism>
<reference evidence="6 7" key="1">
    <citation type="journal article" date="2019" name="Genome Biol. Evol.">
        <title>Day and night: Metabolic profiles and evolutionary relationships of six axenic non-marine cyanobacteria.</title>
        <authorList>
            <person name="Will S.E."/>
            <person name="Henke P."/>
            <person name="Boedeker C."/>
            <person name="Huang S."/>
            <person name="Brinkmann H."/>
            <person name="Rohde M."/>
            <person name="Jarek M."/>
            <person name="Friedl T."/>
            <person name="Seufert S."/>
            <person name="Schumacher M."/>
            <person name="Overmann J."/>
            <person name="Neumann-Schaal M."/>
            <person name="Petersen J."/>
        </authorList>
    </citation>
    <scope>NUCLEOTIDE SEQUENCE [LARGE SCALE GENOMIC DNA]</scope>
    <source>
        <strain evidence="6 7">SAG 1403-4b</strain>
    </source>
</reference>
<dbReference type="Proteomes" id="UP000276103">
    <property type="component" value="Unassembled WGS sequence"/>
</dbReference>
<dbReference type="AlphaFoldDB" id="A0A433UL22"/>
<name>A0A433UL22_ANAVA</name>
<evidence type="ECO:0000256" key="1">
    <source>
        <dbReference type="ARBA" id="ARBA00022475"/>
    </source>
</evidence>
<dbReference type="RefSeq" id="WP_127055535.1">
    <property type="nucleotide sequence ID" value="NZ_RSCM01000013.1"/>
</dbReference>
<gene>
    <name evidence="6" type="ORF">DSM107003_36770</name>
</gene>
<feature type="transmembrane region" description="Helical" evidence="5">
    <location>
        <begin position="7"/>
        <end position="29"/>
    </location>
</feature>
<dbReference type="PANTHER" id="PTHR36116">
    <property type="entry name" value="UPF0060 MEMBRANE PROTEIN YNFA"/>
    <property type="match status" value="1"/>
</dbReference>
<comment type="similarity">
    <text evidence="5">Belongs to the UPF0060 family.</text>
</comment>
<dbReference type="OrthoDB" id="123240at2"/>
<keyword evidence="2 5" id="KW-0812">Transmembrane</keyword>
<dbReference type="NCBIfam" id="NF002586">
    <property type="entry name" value="PRK02237.1"/>
    <property type="match status" value="1"/>
</dbReference>
<evidence type="ECO:0000256" key="3">
    <source>
        <dbReference type="ARBA" id="ARBA00022989"/>
    </source>
</evidence>
<keyword evidence="1 5" id="KW-1003">Cell membrane</keyword>
<feature type="transmembrane region" description="Helical" evidence="5">
    <location>
        <begin position="61"/>
        <end position="79"/>
    </location>
</feature>
<dbReference type="SUPFAM" id="SSF103481">
    <property type="entry name" value="Multidrug resistance efflux transporter EmrE"/>
    <property type="match status" value="1"/>
</dbReference>
<comment type="caution">
    <text evidence="6">The sequence shown here is derived from an EMBL/GenBank/DDBJ whole genome shotgun (WGS) entry which is preliminary data.</text>
</comment>
<dbReference type="GO" id="GO:0005886">
    <property type="term" value="C:plasma membrane"/>
    <property type="evidence" value="ECO:0007669"/>
    <property type="project" value="UniProtKB-SubCell"/>
</dbReference>
<evidence type="ECO:0000313" key="7">
    <source>
        <dbReference type="Proteomes" id="UP000276103"/>
    </source>
</evidence>
<dbReference type="Pfam" id="PF02694">
    <property type="entry name" value="UPF0060"/>
    <property type="match status" value="1"/>
</dbReference>
<evidence type="ECO:0000256" key="2">
    <source>
        <dbReference type="ARBA" id="ARBA00022692"/>
    </source>
</evidence>
<feature type="transmembrane region" description="Helical" evidence="5">
    <location>
        <begin position="91"/>
        <end position="108"/>
    </location>
</feature>
<sequence length="110" mass="12252">MREILKSLLNFMWAGLFELGGGYLIWQWLKDGKPFWWGIAGGIGLVVYGMLATLQPANFGRVYAAYGGVFIVMAMLWGWKVDEVAPDRYDILGGCLALLSVLITMYAPRA</sequence>
<keyword evidence="4 5" id="KW-0472">Membrane</keyword>
<dbReference type="InterPro" id="IPR037185">
    <property type="entry name" value="EmrE-like"/>
</dbReference>
<protein>
    <submittedName>
        <fullName evidence="6">Uncharacterized protein</fullName>
    </submittedName>
</protein>